<dbReference type="InterPro" id="IPR004358">
    <property type="entry name" value="Sig_transdc_His_kin-like_C"/>
</dbReference>
<keyword evidence="7" id="KW-0547">Nucleotide-binding</keyword>
<name>A0A848H2T2_9BURK</name>
<keyword evidence="10 13" id="KW-1133">Transmembrane helix</keyword>
<gene>
    <name evidence="15" type="ORF">HHL11_15305</name>
</gene>
<evidence type="ECO:0000256" key="6">
    <source>
        <dbReference type="ARBA" id="ARBA00022692"/>
    </source>
</evidence>
<dbReference type="InterPro" id="IPR005467">
    <property type="entry name" value="His_kinase_dom"/>
</dbReference>
<evidence type="ECO:0000259" key="14">
    <source>
        <dbReference type="PROSITE" id="PS50109"/>
    </source>
</evidence>
<dbReference type="InterPro" id="IPR029151">
    <property type="entry name" value="Sensor-like_sf"/>
</dbReference>
<accession>A0A848H2T2</accession>
<dbReference type="InterPro" id="IPR029150">
    <property type="entry name" value="dCache_3"/>
</dbReference>
<keyword evidence="5" id="KW-0808">Transferase</keyword>
<dbReference type="RefSeq" id="WP_169419212.1">
    <property type="nucleotide sequence ID" value="NZ_JABBFX010000001.1"/>
</dbReference>
<comment type="subcellular location">
    <subcellularLocation>
        <location evidence="2">Cell membrane</location>
        <topology evidence="2">Multi-pass membrane protein</topology>
    </subcellularLocation>
</comment>
<keyword evidence="4" id="KW-1003">Cell membrane</keyword>
<dbReference type="EMBL" id="JABBFX010000001">
    <property type="protein sequence ID" value="NML45125.1"/>
    <property type="molecule type" value="Genomic_DNA"/>
</dbReference>
<keyword evidence="13" id="KW-0472">Membrane</keyword>
<dbReference type="PANTHER" id="PTHR43065">
    <property type="entry name" value="SENSOR HISTIDINE KINASE"/>
    <property type="match status" value="1"/>
</dbReference>
<comment type="catalytic activity">
    <reaction evidence="1">
        <text>ATP + protein L-histidine = ADP + protein N-phospho-L-histidine.</text>
        <dbReference type="EC" id="2.7.13.3"/>
    </reaction>
</comment>
<evidence type="ECO:0000256" key="3">
    <source>
        <dbReference type="ARBA" id="ARBA00012438"/>
    </source>
</evidence>
<feature type="domain" description="Histidine kinase" evidence="14">
    <location>
        <begin position="495"/>
        <end position="677"/>
    </location>
</feature>
<dbReference type="EC" id="2.7.13.3" evidence="3"/>
<evidence type="ECO:0000256" key="10">
    <source>
        <dbReference type="ARBA" id="ARBA00022989"/>
    </source>
</evidence>
<dbReference type="InterPro" id="IPR036890">
    <property type="entry name" value="HATPase_C_sf"/>
</dbReference>
<evidence type="ECO:0000256" key="11">
    <source>
        <dbReference type="ARBA" id="ARBA00023012"/>
    </source>
</evidence>
<reference evidence="15 16" key="1">
    <citation type="submission" date="2020-04" db="EMBL/GenBank/DDBJ databases">
        <title>Ramlibacter sp. G-1-2-2 isolated from soil.</title>
        <authorList>
            <person name="Dahal R.H."/>
        </authorList>
    </citation>
    <scope>NUCLEOTIDE SEQUENCE [LARGE SCALE GENOMIC DNA]</scope>
    <source>
        <strain evidence="15 16">G-1-2-2</strain>
    </source>
</reference>
<sequence length="681" mass="74470">MTQAMQPPYGDLRLDSGFGADARELTSGLRMRILLPLAAALLLLVSLVALLMFLARGEYMQQQANDTGKAMKSLLVGLTGQEVQTMQSVQDMLMADPRILHAQLARDPRMLLGLTSDLLLDLKRRHAITHLYFITPDRKVLLRVHEPDHAGDRVDRFVMMEAERSGHVAWGNEQGTNGAFTLRVSAPWFVDGQLIGYIELGAELEDLFAQITNTVDGQALLLLNKHFLDEATYREYQKRRGIHENWDEFRDVIVLSRSTADIPSGVHDYLAGPRGPEGTQQPLQATDGGRTTQVVEQALLNSRGQKVGSLLVMTDVTGLARTWRLAAGGVILVFALIGGALTWFFHRLLSRVQRDVAGRSERLNQAQATLLSEQVQRQRAQRELAAQQERNVLLEKLRETQDELVAAARQAGRAEIATNVLHNVGNVLNSINTSASVVAGTLRKSRLGGLGRAATMLRDQGEDAGRFLAEDDKGRMLPAYLAAATAALAEEHRDMTSEVERLVKSVEHVKDIVATQQSHAGGSHVVEAVEPAELAEEALRMQGSSLARHQVEVVRDYAPMAAVPLDRGRVLQILVNLISNAKHAMAGLAGQRARLTVRIEQPEPQRLRISVHDEGEGIPEENLTRIFSHGFTTRRDGHGFGLHSCALAAREMGAALSAASDGPGRGASFTLDLPLPAARAA</sequence>
<evidence type="ECO:0000256" key="9">
    <source>
        <dbReference type="ARBA" id="ARBA00022840"/>
    </source>
</evidence>
<keyword evidence="11" id="KW-0902">Two-component regulatory system</keyword>
<feature type="coiled-coil region" evidence="12">
    <location>
        <begin position="363"/>
        <end position="410"/>
    </location>
</feature>
<dbReference type="SUPFAM" id="SSF103190">
    <property type="entry name" value="Sensory domain-like"/>
    <property type="match status" value="1"/>
</dbReference>
<evidence type="ECO:0000256" key="7">
    <source>
        <dbReference type="ARBA" id="ARBA00022741"/>
    </source>
</evidence>
<evidence type="ECO:0000256" key="13">
    <source>
        <dbReference type="SAM" id="Phobius"/>
    </source>
</evidence>
<feature type="transmembrane region" description="Helical" evidence="13">
    <location>
        <begin position="33"/>
        <end position="55"/>
    </location>
</feature>
<dbReference type="SMART" id="SM00387">
    <property type="entry name" value="HATPase_c"/>
    <property type="match status" value="1"/>
</dbReference>
<dbReference type="PANTHER" id="PTHR43065:SF46">
    <property type="entry name" value="C4-DICARBOXYLATE TRANSPORT SENSOR PROTEIN DCTB"/>
    <property type="match status" value="1"/>
</dbReference>
<evidence type="ECO:0000313" key="15">
    <source>
        <dbReference type="EMBL" id="NML45125.1"/>
    </source>
</evidence>
<dbReference type="PRINTS" id="PR00344">
    <property type="entry name" value="BCTRLSENSOR"/>
</dbReference>
<evidence type="ECO:0000256" key="5">
    <source>
        <dbReference type="ARBA" id="ARBA00022679"/>
    </source>
</evidence>
<dbReference type="AlphaFoldDB" id="A0A848H2T2"/>
<organism evidence="15 16">
    <name type="scientific">Ramlibacter agri</name>
    <dbReference type="NCBI Taxonomy" id="2728837"/>
    <lineage>
        <taxon>Bacteria</taxon>
        <taxon>Pseudomonadati</taxon>
        <taxon>Pseudomonadota</taxon>
        <taxon>Betaproteobacteria</taxon>
        <taxon>Burkholderiales</taxon>
        <taxon>Comamonadaceae</taxon>
        <taxon>Ramlibacter</taxon>
    </lineage>
</organism>
<dbReference type="GO" id="GO:0005524">
    <property type="term" value="F:ATP binding"/>
    <property type="evidence" value="ECO:0007669"/>
    <property type="project" value="UniProtKB-KW"/>
</dbReference>
<dbReference type="Gene3D" id="1.10.287.130">
    <property type="match status" value="1"/>
</dbReference>
<dbReference type="GO" id="GO:0005886">
    <property type="term" value="C:plasma membrane"/>
    <property type="evidence" value="ECO:0007669"/>
    <property type="project" value="UniProtKB-SubCell"/>
</dbReference>
<comment type="caution">
    <text evidence="15">The sequence shown here is derived from an EMBL/GenBank/DDBJ whole genome shotgun (WGS) entry which is preliminary data.</text>
</comment>
<dbReference type="Pfam" id="PF02518">
    <property type="entry name" value="HATPase_c"/>
    <property type="match status" value="1"/>
</dbReference>
<keyword evidence="6 13" id="KW-0812">Transmembrane</keyword>
<proteinExistence type="predicted"/>
<dbReference type="PROSITE" id="PS50109">
    <property type="entry name" value="HIS_KIN"/>
    <property type="match status" value="1"/>
</dbReference>
<protein>
    <recommendedName>
        <fullName evidence="3">histidine kinase</fullName>
        <ecNumber evidence="3">2.7.13.3</ecNumber>
    </recommendedName>
</protein>
<dbReference type="Gene3D" id="3.30.565.10">
    <property type="entry name" value="Histidine kinase-like ATPase, C-terminal domain"/>
    <property type="match status" value="1"/>
</dbReference>
<evidence type="ECO:0000256" key="12">
    <source>
        <dbReference type="SAM" id="Coils"/>
    </source>
</evidence>
<keyword evidence="16" id="KW-1185">Reference proteome</keyword>
<evidence type="ECO:0000313" key="16">
    <source>
        <dbReference type="Proteomes" id="UP000541185"/>
    </source>
</evidence>
<evidence type="ECO:0000256" key="1">
    <source>
        <dbReference type="ARBA" id="ARBA00000085"/>
    </source>
</evidence>
<dbReference type="GO" id="GO:0000160">
    <property type="term" value="P:phosphorelay signal transduction system"/>
    <property type="evidence" value="ECO:0007669"/>
    <property type="project" value="UniProtKB-KW"/>
</dbReference>
<keyword evidence="8" id="KW-0418">Kinase</keyword>
<dbReference type="Proteomes" id="UP000541185">
    <property type="component" value="Unassembled WGS sequence"/>
</dbReference>
<keyword evidence="9" id="KW-0067">ATP-binding</keyword>
<dbReference type="SUPFAM" id="SSF55874">
    <property type="entry name" value="ATPase domain of HSP90 chaperone/DNA topoisomerase II/histidine kinase"/>
    <property type="match status" value="1"/>
</dbReference>
<dbReference type="Gene3D" id="3.30.450.20">
    <property type="entry name" value="PAS domain"/>
    <property type="match status" value="1"/>
</dbReference>
<feature type="transmembrane region" description="Helical" evidence="13">
    <location>
        <begin position="323"/>
        <end position="345"/>
    </location>
</feature>
<keyword evidence="12" id="KW-0175">Coiled coil</keyword>
<dbReference type="Pfam" id="PF14827">
    <property type="entry name" value="dCache_3"/>
    <property type="match status" value="1"/>
</dbReference>
<dbReference type="InterPro" id="IPR003594">
    <property type="entry name" value="HATPase_dom"/>
</dbReference>
<evidence type="ECO:0000256" key="4">
    <source>
        <dbReference type="ARBA" id="ARBA00022475"/>
    </source>
</evidence>
<evidence type="ECO:0000256" key="2">
    <source>
        <dbReference type="ARBA" id="ARBA00004651"/>
    </source>
</evidence>
<evidence type="ECO:0000256" key="8">
    <source>
        <dbReference type="ARBA" id="ARBA00022777"/>
    </source>
</evidence>
<dbReference type="GO" id="GO:0004673">
    <property type="term" value="F:protein histidine kinase activity"/>
    <property type="evidence" value="ECO:0007669"/>
    <property type="project" value="UniProtKB-EC"/>
</dbReference>